<accession>A0ABP0VPV0</accession>
<name>A0ABP0VPV0_9BRYO</name>
<sequence length="390" mass="42841">MAEVISDLPADDCNSPHHQKPHSAAVASSLSSAHHGFPFHPHQSSSFHSLPYPSCILPLRPPSSLPPLFNFPHGLQTPHLPAFPLPFFLGKKSFPTQCTEFPCGPHPPLRQEPFLCRHCGAWNNAFFSPPALTSILPPPHYSRTTSFSQPVDGSIPLQSVKFSAAEEEPELQHFYDQSLQVDFHGVEEAEEGVEEYVEEEDNDEDPQFVLADEWLEFFAKSEARRKEKKRQQKKEAKAARKAARLVNSKPKASNDASLPEDVVCAFETGLLLSSGAEFGADKLGSIASASAMNPCQAQQSVNLQEFQDGMERPFLKGFDHSCTEESMLVTTGALSSDYLVSTVAEGGCDELESGDCHPLVQEDVAFDDTQRPREESTTSVSCSGFEHSIV</sequence>
<reference evidence="2 3" key="1">
    <citation type="submission" date="2024-02" db="EMBL/GenBank/DDBJ databases">
        <authorList>
            <consortium name="ELIXIR-Norway"/>
            <consortium name="Elixir Norway"/>
        </authorList>
    </citation>
    <scope>NUCLEOTIDE SEQUENCE [LARGE SCALE GENOMIC DNA]</scope>
</reference>
<organism evidence="2 3">
    <name type="scientific">Sphagnum jensenii</name>
    <dbReference type="NCBI Taxonomy" id="128206"/>
    <lineage>
        <taxon>Eukaryota</taxon>
        <taxon>Viridiplantae</taxon>
        <taxon>Streptophyta</taxon>
        <taxon>Embryophyta</taxon>
        <taxon>Bryophyta</taxon>
        <taxon>Sphagnophytina</taxon>
        <taxon>Sphagnopsida</taxon>
        <taxon>Sphagnales</taxon>
        <taxon>Sphagnaceae</taxon>
        <taxon>Sphagnum</taxon>
    </lineage>
</organism>
<dbReference type="Proteomes" id="UP001497444">
    <property type="component" value="Chromosome 1"/>
</dbReference>
<protein>
    <submittedName>
        <fullName evidence="2">Uncharacterized protein</fullName>
    </submittedName>
</protein>
<dbReference type="PANTHER" id="PTHR48235:SF1">
    <property type="entry name" value="OS01G0916700 PROTEIN"/>
    <property type="match status" value="1"/>
</dbReference>
<proteinExistence type="predicted"/>
<feature type="region of interest" description="Disordered" evidence="1">
    <location>
        <begin position="1"/>
        <end position="25"/>
    </location>
</feature>
<keyword evidence="3" id="KW-1185">Reference proteome</keyword>
<evidence type="ECO:0000313" key="2">
    <source>
        <dbReference type="EMBL" id="CAK9256504.1"/>
    </source>
</evidence>
<feature type="region of interest" description="Disordered" evidence="1">
    <location>
        <begin position="225"/>
        <end position="254"/>
    </location>
</feature>
<evidence type="ECO:0000313" key="3">
    <source>
        <dbReference type="Proteomes" id="UP001497444"/>
    </source>
</evidence>
<dbReference type="PANTHER" id="PTHR48235">
    <property type="entry name" value="OS01G0916700 PROTEIN"/>
    <property type="match status" value="1"/>
</dbReference>
<feature type="region of interest" description="Disordered" evidence="1">
    <location>
        <begin position="367"/>
        <end position="390"/>
    </location>
</feature>
<evidence type="ECO:0000256" key="1">
    <source>
        <dbReference type="SAM" id="MobiDB-lite"/>
    </source>
</evidence>
<dbReference type="EMBL" id="OZ020096">
    <property type="protein sequence ID" value="CAK9256504.1"/>
    <property type="molecule type" value="Genomic_DNA"/>
</dbReference>
<gene>
    <name evidence="2" type="ORF">CSSPJE1EN1_LOCUS1982</name>
</gene>